<organism evidence="2 3">
    <name type="scientific">Candidatus Gottesmanbacteria bacterium RIFOXYB1_FULL_47_11</name>
    <dbReference type="NCBI Taxonomy" id="1798401"/>
    <lineage>
        <taxon>Bacteria</taxon>
        <taxon>Candidatus Gottesmaniibacteriota</taxon>
    </lineage>
</organism>
<gene>
    <name evidence="2" type="ORF">A2363_01720</name>
</gene>
<name>A0A1F6BDE6_9BACT</name>
<accession>A0A1F6BDE6</accession>
<evidence type="ECO:0000313" key="2">
    <source>
        <dbReference type="EMBL" id="OGG34920.1"/>
    </source>
</evidence>
<dbReference type="EMBL" id="MFKE01000019">
    <property type="protein sequence ID" value="OGG34920.1"/>
    <property type="molecule type" value="Genomic_DNA"/>
</dbReference>
<feature type="transmembrane region" description="Helical" evidence="1">
    <location>
        <begin position="5"/>
        <end position="24"/>
    </location>
</feature>
<feature type="transmembrane region" description="Helical" evidence="1">
    <location>
        <begin position="30"/>
        <end position="47"/>
    </location>
</feature>
<keyword evidence="1" id="KW-0812">Transmembrane</keyword>
<sequence length="118" mass="13368">MQKYLLIWAGANFLLYLFVAGIKYPNAAENVLGVAVISLVIMLILLGKTWRGEVVKVQTEEKHYADDDGPGETVNIEYAYIKLNDGKTKKIQNKGWKVGDKIEKKRGQFKPQLISKKQ</sequence>
<evidence type="ECO:0000313" key="3">
    <source>
        <dbReference type="Proteomes" id="UP000176186"/>
    </source>
</evidence>
<comment type="caution">
    <text evidence="2">The sequence shown here is derived from an EMBL/GenBank/DDBJ whole genome shotgun (WGS) entry which is preliminary data.</text>
</comment>
<keyword evidence="1" id="KW-1133">Transmembrane helix</keyword>
<protein>
    <submittedName>
        <fullName evidence="2">Uncharacterized protein</fullName>
    </submittedName>
</protein>
<dbReference type="STRING" id="1798401.A2363_01720"/>
<dbReference type="Proteomes" id="UP000176186">
    <property type="component" value="Unassembled WGS sequence"/>
</dbReference>
<dbReference type="AlphaFoldDB" id="A0A1F6BDE6"/>
<evidence type="ECO:0000256" key="1">
    <source>
        <dbReference type="SAM" id="Phobius"/>
    </source>
</evidence>
<reference evidence="2 3" key="1">
    <citation type="journal article" date="2016" name="Nat. Commun.">
        <title>Thousands of microbial genomes shed light on interconnected biogeochemical processes in an aquifer system.</title>
        <authorList>
            <person name="Anantharaman K."/>
            <person name="Brown C.T."/>
            <person name="Hug L.A."/>
            <person name="Sharon I."/>
            <person name="Castelle C.J."/>
            <person name="Probst A.J."/>
            <person name="Thomas B.C."/>
            <person name="Singh A."/>
            <person name="Wilkins M.J."/>
            <person name="Karaoz U."/>
            <person name="Brodie E.L."/>
            <person name="Williams K.H."/>
            <person name="Hubbard S.S."/>
            <person name="Banfield J.F."/>
        </authorList>
    </citation>
    <scope>NUCLEOTIDE SEQUENCE [LARGE SCALE GENOMIC DNA]</scope>
</reference>
<keyword evidence="1" id="KW-0472">Membrane</keyword>
<proteinExistence type="predicted"/>